<dbReference type="Pfam" id="PF01370">
    <property type="entry name" value="Epimerase"/>
    <property type="match status" value="1"/>
</dbReference>
<dbReference type="InterPro" id="IPR001509">
    <property type="entry name" value="Epimerase_deHydtase"/>
</dbReference>
<feature type="domain" description="NAD-dependent epimerase/dehydratase" evidence="2">
    <location>
        <begin position="8"/>
        <end position="255"/>
    </location>
</feature>
<dbReference type="SUPFAM" id="SSF51735">
    <property type="entry name" value="NAD(P)-binding Rossmann-fold domains"/>
    <property type="match status" value="1"/>
</dbReference>
<sequence>MEQGGGKVCVTGAGGFVASWLVKLLLSKGYVVHGTVRNPDDEKNNHLKSLEKAQENLQLFKADLLDYDSLYAAIEGCNGVFHVASPVPPSNVANPEARFSSATELLEPAVRGTLNVLKVCSETGVERVVVVSSTGAVLLNPNWPPNKPMDEDCWTDIDYCRESKVWYNNWYCISKTTAEREALKYAENSGLDVVTVCPSYVFGPLLQSTMNTSSRLLIELIKGRSETVANRVWSIVDVRDVAQALLLVYEKKEASGRYICAPHSVQVHSLVEKLKRKYPDYNYPKNYIEVDPEAKPSSEKLKRLGWECRSLEETIADSVEYYQEAGLNKVLKRRETRIKVEMKMETLLSKDLIYLCAIISRQWTDYLIVLYGFSPLTPSIGVHLMISRNSSWSKQMSPVKSNGWMKNILRCLGKI</sequence>
<gene>
    <name evidence="3" type="ORF">CKAN_00049500</name>
</gene>
<evidence type="ECO:0000313" key="4">
    <source>
        <dbReference type="Proteomes" id="UP000283530"/>
    </source>
</evidence>
<organism evidence="3 4">
    <name type="scientific">Cinnamomum micranthum f. kanehirae</name>
    <dbReference type="NCBI Taxonomy" id="337451"/>
    <lineage>
        <taxon>Eukaryota</taxon>
        <taxon>Viridiplantae</taxon>
        <taxon>Streptophyta</taxon>
        <taxon>Embryophyta</taxon>
        <taxon>Tracheophyta</taxon>
        <taxon>Spermatophyta</taxon>
        <taxon>Magnoliopsida</taxon>
        <taxon>Magnoliidae</taxon>
        <taxon>Laurales</taxon>
        <taxon>Lauraceae</taxon>
        <taxon>Cinnamomum</taxon>
    </lineage>
</organism>
<protein>
    <recommendedName>
        <fullName evidence="2">NAD-dependent epimerase/dehydratase domain-containing protein</fullName>
    </recommendedName>
</protein>
<keyword evidence="1" id="KW-0560">Oxidoreductase</keyword>
<dbReference type="FunFam" id="3.40.50.720:FF:000382">
    <property type="entry name" value="NAD(P)-binding Rossmann-fold superfamily protein"/>
    <property type="match status" value="1"/>
</dbReference>
<evidence type="ECO:0000256" key="1">
    <source>
        <dbReference type="ARBA" id="ARBA00023002"/>
    </source>
</evidence>
<dbReference type="EMBL" id="QPKB01000001">
    <property type="protein sequence ID" value="RWR72283.1"/>
    <property type="molecule type" value="Genomic_DNA"/>
</dbReference>
<proteinExistence type="predicted"/>
<keyword evidence="4" id="KW-1185">Reference proteome</keyword>
<dbReference type="PANTHER" id="PTHR10366">
    <property type="entry name" value="NAD DEPENDENT EPIMERASE/DEHYDRATASE"/>
    <property type="match status" value="1"/>
</dbReference>
<reference evidence="3 4" key="1">
    <citation type="journal article" date="2019" name="Nat. Plants">
        <title>Stout camphor tree genome fills gaps in understanding of flowering plant genome evolution.</title>
        <authorList>
            <person name="Chaw S.M."/>
            <person name="Liu Y.C."/>
            <person name="Wu Y.W."/>
            <person name="Wang H.Y."/>
            <person name="Lin C.I."/>
            <person name="Wu C.S."/>
            <person name="Ke H.M."/>
            <person name="Chang L.Y."/>
            <person name="Hsu C.Y."/>
            <person name="Yang H.T."/>
            <person name="Sudianto E."/>
            <person name="Hsu M.H."/>
            <person name="Wu K.P."/>
            <person name="Wang L.N."/>
            <person name="Leebens-Mack J.H."/>
            <person name="Tsai I.J."/>
        </authorList>
    </citation>
    <scope>NUCLEOTIDE SEQUENCE [LARGE SCALE GENOMIC DNA]</scope>
    <source>
        <strain evidence="4">cv. Chaw 1501</strain>
        <tissue evidence="3">Young leaves</tissue>
    </source>
</reference>
<evidence type="ECO:0000313" key="3">
    <source>
        <dbReference type="EMBL" id="RWR72283.1"/>
    </source>
</evidence>
<dbReference type="OrthoDB" id="2735536at2759"/>
<dbReference type="CDD" id="cd08958">
    <property type="entry name" value="FR_SDR_e"/>
    <property type="match status" value="1"/>
</dbReference>
<evidence type="ECO:0000259" key="2">
    <source>
        <dbReference type="Pfam" id="PF01370"/>
    </source>
</evidence>
<dbReference type="STRING" id="337451.A0A3S3MEG5"/>
<dbReference type="InterPro" id="IPR036291">
    <property type="entry name" value="NAD(P)-bd_dom_sf"/>
</dbReference>
<dbReference type="InterPro" id="IPR050425">
    <property type="entry name" value="NAD(P)_dehydrat-like"/>
</dbReference>
<dbReference type="GO" id="GO:0016616">
    <property type="term" value="F:oxidoreductase activity, acting on the CH-OH group of donors, NAD or NADP as acceptor"/>
    <property type="evidence" value="ECO:0007669"/>
    <property type="project" value="TreeGrafter"/>
</dbReference>
<dbReference type="Gene3D" id="3.40.50.720">
    <property type="entry name" value="NAD(P)-binding Rossmann-like Domain"/>
    <property type="match status" value="1"/>
</dbReference>
<dbReference type="AlphaFoldDB" id="A0A3S3MEG5"/>
<name>A0A3S3MEG5_9MAGN</name>
<accession>A0A3S3MEG5</accession>
<dbReference type="PANTHER" id="PTHR10366:SF831">
    <property type="entry name" value="NAD-DEPENDENT EPIMERASE_DEHYDRATASE DOMAIN-CONTAINING PROTEIN"/>
    <property type="match status" value="1"/>
</dbReference>
<comment type="caution">
    <text evidence="3">The sequence shown here is derived from an EMBL/GenBank/DDBJ whole genome shotgun (WGS) entry which is preliminary data.</text>
</comment>
<dbReference type="Proteomes" id="UP000283530">
    <property type="component" value="Unassembled WGS sequence"/>
</dbReference>